<sequence>MWLLIILFILAWFFPVLWIVFFGFIIWVIFTASSRRAKRIEPIIVKSLLSGTTIYDKSVQWASYCSYAVSTLWW</sequence>
<dbReference type="AlphaFoldDB" id="A0A378RBS5"/>
<keyword evidence="1" id="KW-0472">Membrane</keyword>
<gene>
    <name evidence="2" type="ORF">NCTC10293_02399</name>
</gene>
<dbReference type="EMBL" id="UGQE01000004">
    <property type="protein sequence ID" value="STZ14802.1"/>
    <property type="molecule type" value="Genomic_DNA"/>
</dbReference>
<keyword evidence="1" id="KW-0812">Transmembrane</keyword>
<feature type="transmembrane region" description="Helical" evidence="1">
    <location>
        <begin position="6"/>
        <end position="30"/>
    </location>
</feature>
<protein>
    <submittedName>
        <fullName evidence="2">Uncharacterized protein</fullName>
    </submittedName>
</protein>
<accession>A0A378RBS5</accession>
<evidence type="ECO:0000256" key="1">
    <source>
        <dbReference type="SAM" id="Phobius"/>
    </source>
</evidence>
<dbReference type="Proteomes" id="UP000255279">
    <property type="component" value="Unassembled WGS sequence"/>
</dbReference>
<proteinExistence type="predicted"/>
<reference evidence="2 3" key="1">
    <citation type="submission" date="2018-06" db="EMBL/GenBank/DDBJ databases">
        <authorList>
            <consortium name="Pathogen Informatics"/>
            <person name="Doyle S."/>
        </authorList>
    </citation>
    <scope>NUCLEOTIDE SEQUENCE [LARGE SCALE GENOMIC DNA]</scope>
    <source>
        <strain evidence="2 3">NCTC10293</strain>
    </source>
</reference>
<evidence type="ECO:0000313" key="2">
    <source>
        <dbReference type="EMBL" id="STZ14802.1"/>
    </source>
</evidence>
<organism evidence="2 3">
    <name type="scientific">Moraxella caviae</name>
    <dbReference type="NCBI Taxonomy" id="34060"/>
    <lineage>
        <taxon>Bacteria</taxon>
        <taxon>Pseudomonadati</taxon>
        <taxon>Pseudomonadota</taxon>
        <taxon>Gammaproteobacteria</taxon>
        <taxon>Moraxellales</taxon>
        <taxon>Moraxellaceae</taxon>
        <taxon>Moraxella</taxon>
    </lineage>
</organism>
<name>A0A378RBS5_9GAMM</name>
<evidence type="ECO:0000313" key="3">
    <source>
        <dbReference type="Proteomes" id="UP000255279"/>
    </source>
</evidence>
<keyword evidence="1" id="KW-1133">Transmembrane helix</keyword>